<dbReference type="Proteomes" id="UP000298663">
    <property type="component" value="Unassembled WGS sequence"/>
</dbReference>
<evidence type="ECO:0000313" key="1">
    <source>
        <dbReference type="EMBL" id="TKR61218.1"/>
    </source>
</evidence>
<sequence>MSAWPGRIGLLATRPRATEYWKSILPSRRHPERRTGFGKNRCTLGGKSGGGGLETVFWMLEYGQEK</sequence>
<protein>
    <submittedName>
        <fullName evidence="1">Uncharacterized protein</fullName>
    </submittedName>
</protein>
<evidence type="ECO:0000313" key="2">
    <source>
        <dbReference type="Proteomes" id="UP000298663"/>
    </source>
</evidence>
<comment type="caution">
    <text evidence="1">The sequence shown here is derived from an EMBL/GenBank/DDBJ whole genome shotgun (WGS) entry which is preliminary data.</text>
</comment>
<reference evidence="1 2" key="1">
    <citation type="journal article" date="2015" name="Genome Biol.">
        <title>Comparative genomics of Steinernema reveals deeply conserved gene regulatory networks.</title>
        <authorList>
            <person name="Dillman A.R."/>
            <person name="Macchietto M."/>
            <person name="Porter C.F."/>
            <person name="Rogers A."/>
            <person name="Williams B."/>
            <person name="Antoshechkin I."/>
            <person name="Lee M.M."/>
            <person name="Goodwin Z."/>
            <person name="Lu X."/>
            <person name="Lewis E.E."/>
            <person name="Goodrich-Blair H."/>
            <person name="Stock S.P."/>
            <person name="Adams B.J."/>
            <person name="Sternberg P.W."/>
            <person name="Mortazavi A."/>
        </authorList>
    </citation>
    <scope>NUCLEOTIDE SEQUENCE [LARGE SCALE GENOMIC DNA]</scope>
    <source>
        <strain evidence="1 2">ALL</strain>
    </source>
</reference>
<accession>A0A4U5LY70</accession>
<proteinExistence type="predicted"/>
<dbReference type="EMBL" id="AZBU02000011">
    <property type="protein sequence ID" value="TKR61218.1"/>
    <property type="molecule type" value="Genomic_DNA"/>
</dbReference>
<reference evidence="1 2" key="2">
    <citation type="journal article" date="2019" name="G3 (Bethesda)">
        <title>Hybrid Assembly of the Genome of the Entomopathogenic Nematode Steinernema carpocapsae Identifies the X-Chromosome.</title>
        <authorList>
            <person name="Serra L."/>
            <person name="Macchietto M."/>
            <person name="Macias-Munoz A."/>
            <person name="McGill C.J."/>
            <person name="Rodriguez I.M."/>
            <person name="Rodriguez B."/>
            <person name="Murad R."/>
            <person name="Mortazavi A."/>
        </authorList>
    </citation>
    <scope>NUCLEOTIDE SEQUENCE [LARGE SCALE GENOMIC DNA]</scope>
    <source>
        <strain evidence="1 2">ALL</strain>
    </source>
</reference>
<keyword evidence="2" id="KW-1185">Reference proteome</keyword>
<organism evidence="1 2">
    <name type="scientific">Steinernema carpocapsae</name>
    <name type="common">Entomopathogenic nematode</name>
    <dbReference type="NCBI Taxonomy" id="34508"/>
    <lineage>
        <taxon>Eukaryota</taxon>
        <taxon>Metazoa</taxon>
        <taxon>Ecdysozoa</taxon>
        <taxon>Nematoda</taxon>
        <taxon>Chromadorea</taxon>
        <taxon>Rhabditida</taxon>
        <taxon>Tylenchina</taxon>
        <taxon>Panagrolaimomorpha</taxon>
        <taxon>Strongyloidoidea</taxon>
        <taxon>Steinernematidae</taxon>
        <taxon>Steinernema</taxon>
    </lineage>
</organism>
<name>A0A4U5LY70_STECR</name>
<gene>
    <name evidence="1" type="ORF">L596_028359</name>
</gene>
<dbReference type="AlphaFoldDB" id="A0A4U5LY70"/>